<dbReference type="InParanoid" id="A0A0C2SXB3"/>
<evidence type="ECO:0000313" key="1">
    <source>
        <dbReference type="EMBL" id="KIL58779.1"/>
    </source>
</evidence>
<keyword evidence="2" id="KW-1185">Reference proteome</keyword>
<sequence>MPRLFWKRTSSKSIALLNLSISLSLKKNTGTCTPHTGLSRSSSGKTDADTLARVAGTATEFAVESATVYSDSSGCRVGTALHLMGSLVSRTKGLSY</sequence>
<protein>
    <submittedName>
        <fullName evidence="1">Uncharacterized protein</fullName>
    </submittedName>
</protein>
<reference evidence="1 2" key="1">
    <citation type="submission" date="2014-04" db="EMBL/GenBank/DDBJ databases">
        <title>Evolutionary Origins and Diversification of the Mycorrhizal Mutualists.</title>
        <authorList>
            <consortium name="DOE Joint Genome Institute"/>
            <consortium name="Mycorrhizal Genomics Consortium"/>
            <person name="Kohler A."/>
            <person name="Kuo A."/>
            <person name="Nagy L.G."/>
            <person name="Floudas D."/>
            <person name="Copeland A."/>
            <person name="Barry K.W."/>
            <person name="Cichocki N."/>
            <person name="Veneault-Fourrey C."/>
            <person name="LaButti K."/>
            <person name="Lindquist E.A."/>
            <person name="Lipzen A."/>
            <person name="Lundell T."/>
            <person name="Morin E."/>
            <person name="Murat C."/>
            <person name="Riley R."/>
            <person name="Ohm R."/>
            <person name="Sun H."/>
            <person name="Tunlid A."/>
            <person name="Henrissat B."/>
            <person name="Grigoriev I.V."/>
            <person name="Hibbett D.S."/>
            <person name="Martin F."/>
        </authorList>
    </citation>
    <scope>NUCLEOTIDE SEQUENCE [LARGE SCALE GENOMIC DNA]</scope>
    <source>
        <strain evidence="1 2">Koide BX008</strain>
    </source>
</reference>
<dbReference type="Proteomes" id="UP000054549">
    <property type="component" value="Unassembled WGS sequence"/>
</dbReference>
<dbReference type="EMBL" id="KN818329">
    <property type="protein sequence ID" value="KIL58779.1"/>
    <property type="molecule type" value="Genomic_DNA"/>
</dbReference>
<evidence type="ECO:0000313" key="2">
    <source>
        <dbReference type="Proteomes" id="UP000054549"/>
    </source>
</evidence>
<accession>A0A0C2SXB3</accession>
<feature type="non-terminal residue" evidence="1">
    <location>
        <position position="96"/>
    </location>
</feature>
<organism evidence="1 2">
    <name type="scientific">Amanita muscaria (strain Koide BX008)</name>
    <dbReference type="NCBI Taxonomy" id="946122"/>
    <lineage>
        <taxon>Eukaryota</taxon>
        <taxon>Fungi</taxon>
        <taxon>Dikarya</taxon>
        <taxon>Basidiomycota</taxon>
        <taxon>Agaricomycotina</taxon>
        <taxon>Agaricomycetes</taxon>
        <taxon>Agaricomycetidae</taxon>
        <taxon>Agaricales</taxon>
        <taxon>Pluteineae</taxon>
        <taxon>Amanitaceae</taxon>
        <taxon>Amanita</taxon>
    </lineage>
</organism>
<dbReference type="AlphaFoldDB" id="A0A0C2SXB3"/>
<dbReference type="HOGENOM" id="CLU_2365168_0_0_1"/>
<gene>
    <name evidence="1" type="ORF">M378DRAFT_170140</name>
</gene>
<name>A0A0C2SXB3_AMAMK</name>
<proteinExistence type="predicted"/>